<dbReference type="Gene3D" id="1.20.1260.10">
    <property type="match status" value="1"/>
</dbReference>
<proteinExistence type="predicted"/>
<dbReference type="SUPFAM" id="SSF47240">
    <property type="entry name" value="Ferritin-like"/>
    <property type="match status" value="1"/>
</dbReference>
<organism evidence="2 3">
    <name type="scientific">Ginsengibacter hankyongi</name>
    <dbReference type="NCBI Taxonomy" id="2607284"/>
    <lineage>
        <taxon>Bacteria</taxon>
        <taxon>Pseudomonadati</taxon>
        <taxon>Bacteroidota</taxon>
        <taxon>Chitinophagia</taxon>
        <taxon>Chitinophagales</taxon>
        <taxon>Chitinophagaceae</taxon>
        <taxon>Ginsengibacter</taxon>
    </lineage>
</organism>
<keyword evidence="3" id="KW-1185">Reference proteome</keyword>
<dbReference type="InterPro" id="IPR009078">
    <property type="entry name" value="Ferritin-like_SF"/>
</dbReference>
<gene>
    <name evidence="2" type="ORF">FW778_13210</name>
</gene>
<comment type="caution">
    <text evidence="2">The sequence shown here is derived from an EMBL/GenBank/DDBJ whole genome shotgun (WGS) entry which is preliminary data.</text>
</comment>
<dbReference type="InterPro" id="IPR010287">
    <property type="entry name" value="DUF892_YciF-like"/>
</dbReference>
<dbReference type="PANTHER" id="PTHR30565:SF9">
    <property type="entry name" value="PROTEIN YCIF"/>
    <property type="match status" value="1"/>
</dbReference>
<evidence type="ECO:0000313" key="2">
    <source>
        <dbReference type="EMBL" id="KAA9038515.1"/>
    </source>
</evidence>
<sequence>MKSTTKSTQNGKANNTKQGSKAAPDNSNAEQGFRDLFEDELKDIYWAEKALTKAIPKMIKNTTTEELATALEDHLEVTKGQVARLEEVFQILGKAARGKKCEAMDGLIKEAEEIMEDTPEGIVRDAGIISAGQKVEHYEIATYGTLCAFAKTLGEDEVANLLQQTLDEEKEADEKLTEVAEASVNLEAASK</sequence>
<dbReference type="Pfam" id="PF05974">
    <property type="entry name" value="DUF892"/>
    <property type="match status" value="1"/>
</dbReference>
<dbReference type="AlphaFoldDB" id="A0A5J5IJH3"/>
<name>A0A5J5IJH3_9BACT</name>
<dbReference type="RefSeq" id="WP_150415235.1">
    <property type="nucleotide sequence ID" value="NZ_VYQF01000003.1"/>
</dbReference>
<feature type="region of interest" description="Disordered" evidence="1">
    <location>
        <begin position="1"/>
        <end position="33"/>
    </location>
</feature>
<protein>
    <submittedName>
        <fullName evidence="2">Ferritin-like domain-containing protein</fullName>
    </submittedName>
</protein>
<dbReference type="CDD" id="cd07909">
    <property type="entry name" value="YciF"/>
    <property type="match status" value="1"/>
</dbReference>
<dbReference type="PANTHER" id="PTHR30565">
    <property type="entry name" value="PROTEIN YCIF"/>
    <property type="match status" value="1"/>
</dbReference>
<evidence type="ECO:0000256" key="1">
    <source>
        <dbReference type="SAM" id="MobiDB-lite"/>
    </source>
</evidence>
<dbReference type="Proteomes" id="UP000326903">
    <property type="component" value="Unassembled WGS sequence"/>
</dbReference>
<reference evidence="2 3" key="1">
    <citation type="submission" date="2019-09" db="EMBL/GenBank/DDBJ databases">
        <title>Draft genome sequence of Ginsengibacter sp. BR5-29.</title>
        <authorList>
            <person name="Im W.-T."/>
        </authorList>
    </citation>
    <scope>NUCLEOTIDE SEQUENCE [LARGE SCALE GENOMIC DNA]</scope>
    <source>
        <strain evidence="2 3">BR5-29</strain>
    </source>
</reference>
<accession>A0A5J5IJH3</accession>
<dbReference type="InterPro" id="IPR012347">
    <property type="entry name" value="Ferritin-like"/>
</dbReference>
<evidence type="ECO:0000313" key="3">
    <source>
        <dbReference type="Proteomes" id="UP000326903"/>
    </source>
</evidence>
<dbReference type="InterPro" id="IPR047114">
    <property type="entry name" value="YciF"/>
</dbReference>
<dbReference type="EMBL" id="VYQF01000003">
    <property type="protein sequence ID" value="KAA9038515.1"/>
    <property type="molecule type" value="Genomic_DNA"/>
</dbReference>
<feature type="compositionally biased region" description="Polar residues" evidence="1">
    <location>
        <begin position="1"/>
        <end position="30"/>
    </location>
</feature>